<evidence type="ECO:0000256" key="4">
    <source>
        <dbReference type="ARBA" id="ARBA00048391"/>
    </source>
</evidence>
<keyword evidence="9" id="KW-1185">Reference proteome</keyword>
<feature type="binding site" evidence="5">
    <location>
        <position position="143"/>
    </location>
    <ligand>
        <name>S-adenosyl-L-methionine</name>
        <dbReference type="ChEBI" id="CHEBI:59789"/>
    </ligand>
</feature>
<dbReference type="Pfam" id="PF05175">
    <property type="entry name" value="MTS"/>
    <property type="match status" value="1"/>
</dbReference>
<reference evidence="8 9" key="1">
    <citation type="submission" date="2021-01" db="EMBL/GenBank/DDBJ databases">
        <title>Genome public.</title>
        <authorList>
            <person name="Liu C."/>
            <person name="Sun Q."/>
        </authorList>
    </citation>
    <scope>NUCLEOTIDE SEQUENCE [LARGE SCALE GENOMIC DNA]</scope>
    <source>
        <strain evidence="8 9">YIM B02515</strain>
    </source>
</reference>
<dbReference type="InterPro" id="IPR002052">
    <property type="entry name" value="DNA_methylase_N6_adenine_CS"/>
</dbReference>
<comment type="caution">
    <text evidence="8">The sequence shown here is derived from an EMBL/GenBank/DDBJ whole genome shotgun (WGS) entry which is preliminary data.</text>
</comment>
<gene>
    <name evidence="5 8" type="primary">prmC</name>
    <name evidence="8" type="ORF">JK636_08505</name>
</gene>
<dbReference type="CDD" id="cd02440">
    <property type="entry name" value="AdoMet_MTases"/>
    <property type="match status" value="1"/>
</dbReference>
<sequence length="284" mass="32069">MKVQELLSKGYEELKGNNIDSYMLDCQLILGKVLNLDRMSIITNRNMEVDKNACNEYNKLLGKRKNKMPIKYITESCEFMGLNFFVKDGVLIPRPDTEILVEEAIKEIKQKKSVKICDLCCGSGAIGISIAKNIDFVYVDCCDISDVSEEVTKKNIQTLGLEKRVTFVKSDLLKYALEEGRQFDALVSNPPYIRTEVIPTLMEDVKNYEPYIALWGGEDGLDFYRKITEQSRSTLKNGGVLAYEIGYDQAKEVSDILINSGYINVKVIKDLAGNDRVVTGIKNI</sequence>
<dbReference type="Pfam" id="PF17827">
    <property type="entry name" value="PrmC_N"/>
    <property type="match status" value="1"/>
</dbReference>
<comment type="caution">
    <text evidence="5">Lacks conserved residue(s) required for the propagation of feature annotation.</text>
</comment>
<evidence type="ECO:0000256" key="5">
    <source>
        <dbReference type="HAMAP-Rule" id="MF_02126"/>
    </source>
</evidence>
<feature type="binding site" evidence="5">
    <location>
        <position position="189"/>
    </location>
    <ligand>
        <name>S-adenosyl-L-methionine</name>
        <dbReference type="ChEBI" id="CHEBI:59789"/>
    </ligand>
</feature>
<name>A0ABS1TCT9_9CLOT</name>
<dbReference type="GO" id="GO:0032259">
    <property type="term" value="P:methylation"/>
    <property type="evidence" value="ECO:0007669"/>
    <property type="project" value="UniProtKB-KW"/>
</dbReference>
<evidence type="ECO:0000313" key="8">
    <source>
        <dbReference type="EMBL" id="MBL4935798.1"/>
    </source>
</evidence>
<evidence type="ECO:0000256" key="3">
    <source>
        <dbReference type="ARBA" id="ARBA00022691"/>
    </source>
</evidence>
<dbReference type="Proteomes" id="UP000632377">
    <property type="component" value="Unassembled WGS sequence"/>
</dbReference>
<dbReference type="SUPFAM" id="SSF53335">
    <property type="entry name" value="S-adenosyl-L-methionine-dependent methyltransferases"/>
    <property type="match status" value="1"/>
</dbReference>
<dbReference type="InterPro" id="IPR040758">
    <property type="entry name" value="PrmC_N"/>
</dbReference>
<evidence type="ECO:0000256" key="1">
    <source>
        <dbReference type="ARBA" id="ARBA00022603"/>
    </source>
</evidence>
<dbReference type="EC" id="2.1.1.297" evidence="5"/>
<dbReference type="InterPro" id="IPR050320">
    <property type="entry name" value="N5-glutamine_MTase"/>
</dbReference>
<dbReference type="HAMAP" id="MF_02126">
    <property type="entry name" value="RF_methyltr_PrmC"/>
    <property type="match status" value="1"/>
</dbReference>
<comment type="function">
    <text evidence="5">Methylates the class 1 translation termination release factors RF1/PrfA and RF2/PrfB on the glutamine residue of the universally conserved GGQ motif.</text>
</comment>
<organism evidence="8 9">
    <name type="scientific">Clostridium rhizosphaerae</name>
    <dbReference type="NCBI Taxonomy" id="2803861"/>
    <lineage>
        <taxon>Bacteria</taxon>
        <taxon>Bacillati</taxon>
        <taxon>Bacillota</taxon>
        <taxon>Clostridia</taxon>
        <taxon>Eubacteriales</taxon>
        <taxon>Clostridiaceae</taxon>
        <taxon>Clostridium</taxon>
    </lineage>
</organism>
<evidence type="ECO:0000256" key="2">
    <source>
        <dbReference type="ARBA" id="ARBA00022679"/>
    </source>
</evidence>
<feature type="binding site" evidence="5">
    <location>
        <begin position="189"/>
        <end position="192"/>
    </location>
    <ligand>
        <name>substrate</name>
    </ligand>
</feature>
<dbReference type="NCBIfam" id="TIGR00536">
    <property type="entry name" value="hemK_fam"/>
    <property type="match status" value="1"/>
</dbReference>
<proteinExistence type="inferred from homology"/>
<feature type="domain" description="Release factor glutamine methyltransferase N-terminal" evidence="7">
    <location>
        <begin position="5"/>
        <end position="74"/>
    </location>
</feature>
<dbReference type="InterPro" id="IPR004556">
    <property type="entry name" value="HemK-like"/>
</dbReference>
<dbReference type="EMBL" id="JAESWC010000002">
    <property type="protein sequence ID" value="MBL4935798.1"/>
    <property type="molecule type" value="Genomic_DNA"/>
</dbReference>
<evidence type="ECO:0000313" key="9">
    <source>
        <dbReference type="Proteomes" id="UP000632377"/>
    </source>
</evidence>
<dbReference type="InterPro" id="IPR007848">
    <property type="entry name" value="Small_mtfrase_dom"/>
</dbReference>
<evidence type="ECO:0000259" key="6">
    <source>
        <dbReference type="Pfam" id="PF05175"/>
    </source>
</evidence>
<dbReference type="PANTHER" id="PTHR18895:SF74">
    <property type="entry name" value="MTRF1L RELEASE FACTOR GLUTAMINE METHYLTRANSFERASE"/>
    <property type="match status" value="1"/>
</dbReference>
<keyword evidence="3 5" id="KW-0949">S-adenosyl-L-methionine</keyword>
<comment type="similarity">
    <text evidence="5">Belongs to the protein N5-glutamine methyltransferase family. PrmC subfamily.</text>
</comment>
<feature type="domain" description="Methyltransferase small" evidence="6">
    <location>
        <begin position="106"/>
        <end position="194"/>
    </location>
</feature>
<dbReference type="Gene3D" id="1.10.8.10">
    <property type="entry name" value="DNA helicase RuvA subunit, C-terminal domain"/>
    <property type="match status" value="1"/>
</dbReference>
<dbReference type="Gene3D" id="3.40.50.150">
    <property type="entry name" value="Vaccinia Virus protein VP39"/>
    <property type="match status" value="1"/>
</dbReference>
<accession>A0ABS1TCT9</accession>
<evidence type="ECO:0000259" key="7">
    <source>
        <dbReference type="Pfam" id="PF17827"/>
    </source>
</evidence>
<dbReference type="PROSITE" id="PS00092">
    <property type="entry name" value="N6_MTASE"/>
    <property type="match status" value="1"/>
</dbReference>
<dbReference type="PANTHER" id="PTHR18895">
    <property type="entry name" value="HEMK METHYLTRANSFERASE"/>
    <property type="match status" value="1"/>
</dbReference>
<dbReference type="InterPro" id="IPR019874">
    <property type="entry name" value="RF_methyltr_PrmC"/>
</dbReference>
<dbReference type="NCBIfam" id="TIGR03534">
    <property type="entry name" value="RF_mod_PrmC"/>
    <property type="match status" value="1"/>
</dbReference>
<keyword evidence="2 5" id="KW-0808">Transferase</keyword>
<dbReference type="InterPro" id="IPR029063">
    <property type="entry name" value="SAM-dependent_MTases_sf"/>
</dbReference>
<keyword evidence="1 5" id="KW-0489">Methyltransferase</keyword>
<comment type="catalytic activity">
    <reaction evidence="4 5">
        <text>L-glutaminyl-[peptide chain release factor] + S-adenosyl-L-methionine = N(5)-methyl-L-glutaminyl-[peptide chain release factor] + S-adenosyl-L-homocysteine + H(+)</text>
        <dbReference type="Rhea" id="RHEA:42896"/>
        <dbReference type="Rhea" id="RHEA-COMP:10271"/>
        <dbReference type="Rhea" id="RHEA-COMP:10272"/>
        <dbReference type="ChEBI" id="CHEBI:15378"/>
        <dbReference type="ChEBI" id="CHEBI:30011"/>
        <dbReference type="ChEBI" id="CHEBI:57856"/>
        <dbReference type="ChEBI" id="CHEBI:59789"/>
        <dbReference type="ChEBI" id="CHEBI:61891"/>
        <dbReference type="EC" id="2.1.1.297"/>
    </reaction>
</comment>
<dbReference type="GO" id="GO:0102559">
    <property type="term" value="F:peptide chain release factor N(5)-glutamine methyltransferase activity"/>
    <property type="evidence" value="ECO:0007669"/>
    <property type="project" value="UniProtKB-EC"/>
</dbReference>
<protein>
    <recommendedName>
        <fullName evidence="5">Release factor glutamine methyltransferase</fullName>
        <shortName evidence="5">RF MTase</shortName>
        <ecNumber evidence="5">2.1.1.297</ecNumber>
    </recommendedName>
    <alternativeName>
        <fullName evidence="5">N5-glutamine methyltransferase PrmC</fullName>
    </alternativeName>
    <alternativeName>
        <fullName evidence="5">Protein-(glutamine-N5) MTase PrmC</fullName>
    </alternativeName>
    <alternativeName>
        <fullName evidence="5">Protein-glutamine N-methyltransferase PrmC</fullName>
    </alternativeName>
</protein>
<dbReference type="RefSeq" id="WP_202748387.1">
    <property type="nucleotide sequence ID" value="NZ_JAESWC010000002.1"/>
</dbReference>